<comment type="caution">
    <text evidence="1">The sequence shown here is derived from an EMBL/GenBank/DDBJ whole genome shotgun (WGS) entry which is preliminary data.</text>
</comment>
<sequence length="79" mass="9207">MNVCTYYTHSERTFHPPFYTPFQIHKSNINVQTDAKSGDWLFGRGSLDMKSGAAIHLANILYFNYFIYEATTKKSFPNY</sequence>
<organism evidence="1 2">
    <name type="scientific">Bacillus cereus</name>
    <dbReference type="NCBI Taxonomy" id="1396"/>
    <lineage>
        <taxon>Bacteria</taxon>
        <taxon>Bacillati</taxon>
        <taxon>Bacillota</taxon>
        <taxon>Bacilli</taxon>
        <taxon>Bacillales</taxon>
        <taxon>Bacillaceae</taxon>
        <taxon>Bacillus</taxon>
        <taxon>Bacillus cereus group</taxon>
    </lineage>
</organism>
<accession>A0A2B2F3M6</accession>
<dbReference type="AlphaFoldDB" id="A0A2B2F3M6"/>
<dbReference type="EMBL" id="NTZF01000040">
    <property type="protein sequence ID" value="PES89951.1"/>
    <property type="molecule type" value="Genomic_DNA"/>
</dbReference>
<dbReference type="Gene3D" id="3.40.630.10">
    <property type="entry name" value="Zn peptidases"/>
    <property type="match status" value="1"/>
</dbReference>
<name>A0A2B2F3M6_BACCE</name>
<reference evidence="1 2" key="1">
    <citation type="submission" date="2017-09" db="EMBL/GenBank/DDBJ databases">
        <title>Large-scale bioinformatics analysis of Bacillus genomes uncovers conserved roles of natural products in bacterial physiology.</title>
        <authorList>
            <consortium name="Agbiome Team Llc"/>
            <person name="Bleich R.M."/>
            <person name="Grubbs K.J."/>
            <person name="Santa Maria K.C."/>
            <person name="Allen S.E."/>
            <person name="Farag S."/>
            <person name="Shank E.A."/>
            <person name="Bowers A."/>
        </authorList>
    </citation>
    <scope>NUCLEOTIDE SEQUENCE [LARGE SCALE GENOMIC DNA]</scope>
    <source>
        <strain evidence="1 2">AFS002368</strain>
    </source>
</reference>
<dbReference type="Proteomes" id="UP000220900">
    <property type="component" value="Unassembled WGS sequence"/>
</dbReference>
<gene>
    <name evidence="1" type="ORF">CN491_25945</name>
</gene>
<proteinExistence type="predicted"/>
<dbReference type="SUPFAM" id="SSF53187">
    <property type="entry name" value="Zn-dependent exopeptidases"/>
    <property type="match status" value="1"/>
</dbReference>
<evidence type="ECO:0000313" key="2">
    <source>
        <dbReference type="Proteomes" id="UP000220900"/>
    </source>
</evidence>
<protein>
    <submittedName>
        <fullName evidence="1">Uncharacterized protein</fullName>
    </submittedName>
</protein>
<evidence type="ECO:0000313" key="1">
    <source>
        <dbReference type="EMBL" id="PES89951.1"/>
    </source>
</evidence>